<comment type="caution">
    <text evidence="1">The sequence shown here is derived from an EMBL/GenBank/DDBJ whole genome shotgun (WGS) entry which is preliminary data.</text>
</comment>
<accession>A0A0E9MYM2</accession>
<sequence>MKRINRWFSVMLFTILFSCSKTDQPEPVSNTPLITLPGQPDGPSVTKSIGTAGGTISTADGRIRLEIPAGALAEERTISIQPVSNQLPSGYGKAYRLEPHDIQFQQPARVTFHYDTAAIRNTVPDLLGIAYQDSSGSWLLAGEPELDRELHTLSVNTTHFSDWGFFPFVYIDPWEATIDPGGQLDLRVMCTLPEDYPEIIIPGQTPVNEPAPVKSRFLGAWDYSGDGILEGEGGRRHYTAPNQAPRINPEAISVEVKMKRKAQLMLVSNITIRTEFHIDYMQVDETEMNHPQATYPGRLWIYGSFGDDPGVAKRSVKVNNEALNVVFWTAGMILCDIPSVGTSASGPVVVESTSGSDSKVLNEWIVNMHYDKVESPGGSLTKKVALYLRFRADADGWFKIGQQPMLEETDLNDRSKGIIAMPDGSYTSHVTVDACGDYTVKWSRIPEYLEPRRKNSEGEGLRGWVVYKSNGIDLKLAFVSEDILVTRRIFKDCHSGGSDMEVKDNIEIMGFHESIIPLRFSKRGKDASILGGEMPLQTGTGVASGLFFDPQDINNDMYTTRLRWDAAEPKYR</sequence>
<dbReference type="AlphaFoldDB" id="A0A0E9MYM2"/>
<dbReference type="STRING" id="1220578.FPE01S_01_16230"/>
<evidence type="ECO:0000313" key="2">
    <source>
        <dbReference type="Proteomes" id="UP000033121"/>
    </source>
</evidence>
<dbReference type="Proteomes" id="UP000033121">
    <property type="component" value="Unassembled WGS sequence"/>
</dbReference>
<keyword evidence="2" id="KW-1185">Reference proteome</keyword>
<dbReference type="EMBL" id="BBWV01000001">
    <property type="protein sequence ID" value="GAO42608.1"/>
    <property type="molecule type" value="Genomic_DNA"/>
</dbReference>
<dbReference type="CDD" id="cd00603">
    <property type="entry name" value="IPT_PCSR"/>
    <property type="match status" value="1"/>
</dbReference>
<dbReference type="OrthoDB" id="770607at2"/>
<dbReference type="Gene3D" id="2.60.220.30">
    <property type="match status" value="1"/>
</dbReference>
<organism evidence="1 2">
    <name type="scientific">Flavihumibacter petaseus NBRC 106054</name>
    <dbReference type="NCBI Taxonomy" id="1220578"/>
    <lineage>
        <taxon>Bacteria</taxon>
        <taxon>Pseudomonadati</taxon>
        <taxon>Bacteroidota</taxon>
        <taxon>Chitinophagia</taxon>
        <taxon>Chitinophagales</taxon>
        <taxon>Chitinophagaceae</taxon>
        <taxon>Flavihumibacter</taxon>
    </lineage>
</organism>
<gene>
    <name evidence="1" type="ORF">FPE01S_01_16230</name>
</gene>
<dbReference type="PROSITE" id="PS51257">
    <property type="entry name" value="PROKAR_LIPOPROTEIN"/>
    <property type="match status" value="1"/>
</dbReference>
<protein>
    <recommendedName>
        <fullName evidence="3">ZU5 domain-containing protein</fullName>
    </recommendedName>
</protein>
<dbReference type="RefSeq" id="WP_046368263.1">
    <property type="nucleotide sequence ID" value="NZ_BBWV01000001.1"/>
</dbReference>
<evidence type="ECO:0008006" key="3">
    <source>
        <dbReference type="Google" id="ProtNLM"/>
    </source>
</evidence>
<name>A0A0E9MYM2_9BACT</name>
<proteinExistence type="predicted"/>
<reference evidence="1 2" key="1">
    <citation type="submission" date="2015-04" db="EMBL/GenBank/DDBJ databases">
        <title>Whole genome shotgun sequence of Flavihumibacter petaseus NBRC 106054.</title>
        <authorList>
            <person name="Miyazawa S."/>
            <person name="Hosoyama A."/>
            <person name="Hashimoto M."/>
            <person name="Noguchi M."/>
            <person name="Tsuchikane K."/>
            <person name="Ohji S."/>
            <person name="Yamazoe A."/>
            <person name="Ichikawa N."/>
            <person name="Kimura A."/>
            <person name="Fujita N."/>
        </authorList>
    </citation>
    <scope>NUCLEOTIDE SEQUENCE [LARGE SCALE GENOMIC DNA]</scope>
    <source>
        <strain evidence="1 2">NBRC 106054</strain>
    </source>
</reference>
<evidence type="ECO:0000313" key="1">
    <source>
        <dbReference type="EMBL" id="GAO42608.1"/>
    </source>
</evidence>